<dbReference type="PANTHER" id="PTHR10520">
    <property type="entry name" value="TRIFUNCTIONAL PURINE BIOSYNTHETIC PROTEIN ADENOSINE-3-RELATED"/>
    <property type="match status" value="1"/>
</dbReference>
<reference evidence="2" key="1">
    <citation type="submission" date="2018-05" db="EMBL/GenBank/DDBJ databases">
        <authorList>
            <person name="Lanie J.A."/>
            <person name="Ng W.-L."/>
            <person name="Kazmierczak K.M."/>
            <person name="Andrzejewski T.M."/>
            <person name="Davidsen T.M."/>
            <person name="Wayne K.J."/>
            <person name="Tettelin H."/>
            <person name="Glass J.I."/>
            <person name="Rusch D."/>
            <person name="Podicherti R."/>
            <person name="Tsui H.-C.T."/>
            <person name="Winkler M.E."/>
        </authorList>
    </citation>
    <scope>NUCLEOTIDE SEQUENCE</scope>
</reference>
<proteinExistence type="predicted"/>
<sequence>MTENNGVDYLSSGGDLDAAKRVKAELGGLVSSTGDENTLSPFGLFGGLYAVPDSFSSPILVASADGVGTKLQVAFMTGRHSSIGVDLVNHCVNDILVQGARPMFFLDYIASG</sequence>
<evidence type="ECO:0000259" key="1">
    <source>
        <dbReference type="Pfam" id="PF00586"/>
    </source>
</evidence>
<feature type="non-terminal residue" evidence="2">
    <location>
        <position position="112"/>
    </location>
</feature>
<dbReference type="InterPro" id="IPR016188">
    <property type="entry name" value="PurM-like_N"/>
</dbReference>
<dbReference type="Pfam" id="PF00586">
    <property type="entry name" value="AIRS"/>
    <property type="match status" value="1"/>
</dbReference>
<feature type="domain" description="PurM-like N-terminal" evidence="1">
    <location>
        <begin position="60"/>
        <end position="111"/>
    </location>
</feature>
<dbReference type="GO" id="GO:0004637">
    <property type="term" value="F:phosphoribosylamine-glycine ligase activity"/>
    <property type="evidence" value="ECO:0007669"/>
    <property type="project" value="TreeGrafter"/>
</dbReference>
<evidence type="ECO:0000313" key="2">
    <source>
        <dbReference type="EMBL" id="SVC29156.1"/>
    </source>
</evidence>
<dbReference type="InterPro" id="IPR004733">
    <property type="entry name" value="PurM_cligase"/>
</dbReference>
<dbReference type="AlphaFoldDB" id="A0A382KXI1"/>
<organism evidence="2">
    <name type="scientific">marine metagenome</name>
    <dbReference type="NCBI Taxonomy" id="408172"/>
    <lineage>
        <taxon>unclassified sequences</taxon>
        <taxon>metagenomes</taxon>
        <taxon>ecological metagenomes</taxon>
    </lineage>
</organism>
<dbReference type="EMBL" id="UINC01083446">
    <property type="protein sequence ID" value="SVC29156.1"/>
    <property type="molecule type" value="Genomic_DNA"/>
</dbReference>
<dbReference type="Gene3D" id="3.30.1330.10">
    <property type="entry name" value="PurM-like, N-terminal domain"/>
    <property type="match status" value="1"/>
</dbReference>
<gene>
    <name evidence="2" type="ORF">METZ01_LOCUS282010</name>
</gene>
<dbReference type="GO" id="GO:0046084">
    <property type="term" value="P:adenine biosynthetic process"/>
    <property type="evidence" value="ECO:0007669"/>
    <property type="project" value="TreeGrafter"/>
</dbReference>
<dbReference type="GO" id="GO:0006189">
    <property type="term" value="P:'de novo' IMP biosynthetic process"/>
    <property type="evidence" value="ECO:0007669"/>
    <property type="project" value="InterPro"/>
</dbReference>
<dbReference type="SUPFAM" id="SSF55326">
    <property type="entry name" value="PurM N-terminal domain-like"/>
    <property type="match status" value="1"/>
</dbReference>
<dbReference type="GO" id="GO:0005829">
    <property type="term" value="C:cytosol"/>
    <property type="evidence" value="ECO:0007669"/>
    <property type="project" value="TreeGrafter"/>
</dbReference>
<name>A0A382KXI1_9ZZZZ</name>
<protein>
    <recommendedName>
        <fullName evidence="1">PurM-like N-terminal domain-containing protein</fullName>
    </recommendedName>
</protein>
<dbReference type="GO" id="GO:0004641">
    <property type="term" value="F:phosphoribosylformylglycinamidine cyclo-ligase activity"/>
    <property type="evidence" value="ECO:0007669"/>
    <property type="project" value="InterPro"/>
</dbReference>
<dbReference type="PANTHER" id="PTHR10520:SF12">
    <property type="entry name" value="TRIFUNCTIONAL PURINE BIOSYNTHETIC PROTEIN ADENOSINE-3"/>
    <property type="match status" value="1"/>
</dbReference>
<dbReference type="InterPro" id="IPR036921">
    <property type="entry name" value="PurM-like_N_sf"/>
</dbReference>
<accession>A0A382KXI1</accession>